<name>A0A5P2B2J0_STRVZ</name>
<dbReference type="OrthoDB" id="4072314at2"/>
<feature type="transmembrane region" description="Helical" evidence="1">
    <location>
        <begin position="583"/>
        <end position="602"/>
    </location>
</feature>
<evidence type="ECO:0000256" key="1">
    <source>
        <dbReference type="SAM" id="Phobius"/>
    </source>
</evidence>
<dbReference type="RefSeq" id="WP_150272258.1">
    <property type="nucleotide sequence ID" value="NZ_CP029194.1"/>
</dbReference>
<organism evidence="2 3">
    <name type="scientific">Streptomyces venezuelae</name>
    <dbReference type="NCBI Taxonomy" id="54571"/>
    <lineage>
        <taxon>Bacteria</taxon>
        <taxon>Bacillati</taxon>
        <taxon>Actinomycetota</taxon>
        <taxon>Actinomycetes</taxon>
        <taxon>Kitasatosporales</taxon>
        <taxon>Streptomycetaceae</taxon>
        <taxon>Streptomyces</taxon>
    </lineage>
</organism>
<evidence type="ECO:0000313" key="3">
    <source>
        <dbReference type="Proteomes" id="UP000324106"/>
    </source>
</evidence>
<evidence type="ECO:0000313" key="2">
    <source>
        <dbReference type="EMBL" id="QES23371.1"/>
    </source>
</evidence>
<feature type="transmembrane region" description="Helical" evidence="1">
    <location>
        <begin position="623"/>
        <end position="642"/>
    </location>
</feature>
<keyword evidence="1" id="KW-0812">Transmembrane</keyword>
<dbReference type="EMBL" id="CP029194">
    <property type="protein sequence ID" value="QES23371.1"/>
    <property type="molecule type" value="Genomic_DNA"/>
</dbReference>
<gene>
    <name evidence="2" type="ORF">DEJ46_33115</name>
</gene>
<reference evidence="2 3" key="1">
    <citation type="submission" date="2018-05" db="EMBL/GenBank/DDBJ databases">
        <title>Streptomyces venezuelae.</title>
        <authorList>
            <person name="Kim W."/>
            <person name="Lee N."/>
            <person name="Cho B.-K."/>
        </authorList>
    </citation>
    <scope>NUCLEOTIDE SEQUENCE [LARGE SCALE GENOMIC DNA]</scope>
    <source>
        <strain evidence="2 3">ATCC 15068</strain>
    </source>
</reference>
<feature type="transmembrane region" description="Helical" evidence="1">
    <location>
        <begin position="648"/>
        <end position="669"/>
    </location>
</feature>
<dbReference type="Proteomes" id="UP000324106">
    <property type="component" value="Chromosome"/>
</dbReference>
<sequence>MNDELTQRAFERFDRLPTDERRLIEALSVHDLFDPPLVVYTARALALGIGTREIAANPFVQRDSVAHPWAADGDDEGPERAAYVLRSFFRTALTTRLRETAPDRHARAHRLAAAYYHQPLEPLRTDRLDRYVKEVRHLAAVRPGASVTRLASFAHSALLAGRAEAAGRAATAAVNSLAVPTPDAVPLARIVRSVAEILGAPDRAEHATVMELEQHLAEHPPSQDPAVSRIVMLAADLVAYYTERRAPALSLTASVMPAAITTVDPRGLPAAPGWDELRMFQELDEISATITTRTHRLEFPDRSVARHHVRTKLSALVGAEVQSAPRTPVIVDLVPWDEDRFLDDLHLKDRNGRPLNMLTSTDVKLQIARGVHRLLTPEGDADTAPGREIARSLQALAWSPETDEITSVLTQAAESEDLGDRYRWRIRRLIRYMPVVALIDAHPGMSSEVSYEFDAKCRVDRLGWGAVLVSTEVAFPQEVRQNRLHVVTPEGLEVAGPPRVSENAEIRPLVEADAADDVLEFSLDTTEGREAAWERGERLTRIHVQLPYVLPRENFVHAFVATALGTAVSVTAAVLQILLDPFVWAQVGSALVAAGALVVEVVRAGHRGGDAKPHALHAVAYKPLSIVRATSIGVAVLAMATMPLGNAVGVALSVCGAVVCAFLAVAVLTRLRRRHLPARDGRRRARALTG</sequence>
<protein>
    <submittedName>
        <fullName evidence="2">Uncharacterized protein</fullName>
    </submittedName>
</protein>
<keyword evidence="1" id="KW-1133">Transmembrane helix</keyword>
<dbReference type="AlphaFoldDB" id="A0A5P2B2J0"/>
<keyword evidence="1" id="KW-0472">Membrane</keyword>
<proteinExistence type="predicted"/>
<accession>A0A5P2B2J0</accession>
<feature type="transmembrane region" description="Helical" evidence="1">
    <location>
        <begin position="555"/>
        <end position="577"/>
    </location>
</feature>